<evidence type="ECO:0000313" key="2">
    <source>
        <dbReference type="EMBL" id="CAF1632776.1"/>
    </source>
</evidence>
<proteinExistence type="inferred from homology"/>
<dbReference type="Gene3D" id="3.30.1140.40">
    <property type="entry name" value="Tctex-1"/>
    <property type="match status" value="1"/>
</dbReference>
<dbReference type="GO" id="GO:0005737">
    <property type="term" value="C:cytoplasm"/>
    <property type="evidence" value="ECO:0007669"/>
    <property type="project" value="TreeGrafter"/>
</dbReference>
<evidence type="ECO:0000256" key="1">
    <source>
        <dbReference type="ARBA" id="ARBA00005361"/>
    </source>
</evidence>
<organism evidence="2 3">
    <name type="scientific">Adineta ricciae</name>
    <name type="common">Rotifer</name>
    <dbReference type="NCBI Taxonomy" id="249248"/>
    <lineage>
        <taxon>Eukaryota</taxon>
        <taxon>Metazoa</taxon>
        <taxon>Spiralia</taxon>
        <taxon>Gnathifera</taxon>
        <taxon>Rotifera</taxon>
        <taxon>Eurotatoria</taxon>
        <taxon>Bdelloidea</taxon>
        <taxon>Adinetida</taxon>
        <taxon>Adinetidae</taxon>
        <taxon>Adineta</taxon>
    </lineage>
</organism>
<dbReference type="PANTHER" id="PTHR21255">
    <property type="entry name" value="T-COMPLEX-ASSOCIATED-TESTIS-EXPRESSED 1/ DYNEIN LIGHT CHAIN"/>
    <property type="match status" value="1"/>
</dbReference>
<dbReference type="Pfam" id="PF03645">
    <property type="entry name" value="Tctex-1"/>
    <property type="match status" value="1"/>
</dbReference>
<evidence type="ECO:0008006" key="4">
    <source>
        <dbReference type="Google" id="ProtNLM"/>
    </source>
</evidence>
<name>A0A816DBN7_ADIRI</name>
<dbReference type="CDD" id="cd21451">
    <property type="entry name" value="DLC-like_TCTEX1D"/>
    <property type="match status" value="1"/>
</dbReference>
<dbReference type="InterPro" id="IPR038586">
    <property type="entry name" value="Tctex-1-like_sf"/>
</dbReference>
<comment type="caution">
    <text evidence="2">The sequence shown here is derived from an EMBL/GenBank/DDBJ whole genome shotgun (WGS) entry which is preliminary data.</text>
</comment>
<evidence type="ECO:0000313" key="3">
    <source>
        <dbReference type="Proteomes" id="UP000663828"/>
    </source>
</evidence>
<comment type="similarity">
    <text evidence="1">Belongs to the dynein light chain Tctex-type family.</text>
</comment>
<dbReference type="GO" id="GO:0045505">
    <property type="term" value="F:dynein intermediate chain binding"/>
    <property type="evidence" value="ECO:0007669"/>
    <property type="project" value="TreeGrafter"/>
</dbReference>
<accession>A0A816DBN7</accession>
<dbReference type="PANTHER" id="PTHR21255:SF7">
    <property type="entry name" value="DYNEIN LIGHT CHAIN TCTEX-TYPE PROTEIN 2B"/>
    <property type="match status" value="1"/>
</dbReference>
<gene>
    <name evidence="2" type="ORF">XAT740_LOCUS51941</name>
</gene>
<dbReference type="GO" id="GO:0007018">
    <property type="term" value="P:microtubule-based movement"/>
    <property type="evidence" value="ECO:0007669"/>
    <property type="project" value="TreeGrafter"/>
</dbReference>
<dbReference type="AlphaFoldDB" id="A0A816DBN7"/>
<reference evidence="2" key="1">
    <citation type="submission" date="2021-02" db="EMBL/GenBank/DDBJ databases">
        <authorList>
            <person name="Nowell W R."/>
        </authorList>
    </citation>
    <scope>NUCLEOTIDE SEQUENCE</scope>
</reference>
<keyword evidence="3" id="KW-1185">Reference proteome</keyword>
<dbReference type="Proteomes" id="UP000663828">
    <property type="component" value="Unassembled WGS sequence"/>
</dbReference>
<dbReference type="EMBL" id="CAJNOR010008404">
    <property type="protein sequence ID" value="CAF1632776.1"/>
    <property type="molecule type" value="Genomic_DNA"/>
</dbReference>
<protein>
    <recommendedName>
        <fullName evidence="4">Dynein light chain</fullName>
    </recommendedName>
</protein>
<dbReference type="GO" id="GO:0005868">
    <property type="term" value="C:cytoplasmic dynein complex"/>
    <property type="evidence" value="ECO:0007669"/>
    <property type="project" value="TreeGrafter"/>
</dbReference>
<dbReference type="InterPro" id="IPR005334">
    <property type="entry name" value="Tctex-1-like"/>
</dbReference>
<sequence>MNNFIVNRSSHPFNSHEVKQILEQIVCPAINRQTDYDSMKCIQLSKDLSQIIKDAMKLLNYDQYKYVIQVVLGQCQNENLMMTCRCLWDIQQDNYVSYVYSNEKIFCAVTVFGLFYY</sequence>